<feature type="transmembrane region" description="Helical" evidence="1">
    <location>
        <begin position="103"/>
        <end position="124"/>
    </location>
</feature>
<dbReference type="KEGG" id="hsn:DV733_07085"/>
<dbReference type="STRING" id="1457250.GCA_000755225_00065"/>
<keyword evidence="3" id="KW-1185">Reference proteome</keyword>
<keyword evidence="1" id="KW-1133">Transmembrane helix</keyword>
<evidence type="ECO:0000313" key="3">
    <source>
        <dbReference type="Proteomes" id="UP000296706"/>
    </source>
</evidence>
<dbReference type="Proteomes" id="UP000296706">
    <property type="component" value="Chromosome"/>
</dbReference>
<keyword evidence="1" id="KW-0472">Membrane</keyword>
<dbReference type="EMBL" id="CP031310">
    <property type="protein sequence ID" value="QCC51021.1"/>
    <property type="molecule type" value="Genomic_DNA"/>
</dbReference>
<evidence type="ECO:0000256" key="1">
    <source>
        <dbReference type="SAM" id="Phobius"/>
    </source>
</evidence>
<name>A0A4D6HBW7_9EURY</name>
<gene>
    <name evidence="2" type="ORF">DV733_07085</name>
</gene>
<dbReference type="OrthoDB" id="253187at2157"/>
<accession>A0A4D6HBW7</accession>
<protein>
    <submittedName>
        <fullName evidence="2">Uncharacterized protein</fullName>
    </submittedName>
</protein>
<reference evidence="2 3" key="1">
    <citation type="journal article" date="2019" name="Nat. Commun.">
        <title>A new type of DNA phosphorothioation-based antiviral system in archaea.</title>
        <authorList>
            <person name="Xiong L."/>
            <person name="Liu S."/>
            <person name="Chen S."/>
            <person name="Xiao Y."/>
            <person name="Zhu B."/>
            <person name="Gao Y."/>
            <person name="Zhang Y."/>
            <person name="Chen B."/>
            <person name="Luo J."/>
            <person name="Deng Z."/>
            <person name="Chen X."/>
            <person name="Wang L."/>
            <person name="Chen S."/>
        </authorList>
    </citation>
    <scope>NUCLEOTIDE SEQUENCE [LARGE SCALE GENOMIC DNA]</scope>
    <source>
        <strain evidence="2 3">CBA1105</strain>
    </source>
</reference>
<proteinExistence type="predicted"/>
<feature type="transmembrane region" description="Helical" evidence="1">
    <location>
        <begin position="48"/>
        <end position="66"/>
    </location>
</feature>
<dbReference type="RefSeq" id="WP_049995426.1">
    <property type="nucleotide sequence ID" value="NZ_CP031310.1"/>
</dbReference>
<organism evidence="2 3">
    <name type="scientific">Halapricum salinum</name>
    <dbReference type="NCBI Taxonomy" id="1457250"/>
    <lineage>
        <taxon>Archaea</taxon>
        <taxon>Methanobacteriati</taxon>
        <taxon>Methanobacteriota</taxon>
        <taxon>Stenosarchaea group</taxon>
        <taxon>Halobacteria</taxon>
        <taxon>Halobacteriales</taxon>
        <taxon>Haloarculaceae</taxon>
        <taxon>Halapricum</taxon>
    </lineage>
</organism>
<feature type="transmembrane region" description="Helical" evidence="1">
    <location>
        <begin position="24"/>
        <end position="42"/>
    </location>
</feature>
<evidence type="ECO:0000313" key="2">
    <source>
        <dbReference type="EMBL" id="QCC51021.1"/>
    </source>
</evidence>
<sequence length="127" mass="13322">MADSEYQAGVCNIGGTERTRRWQMGFASFAVAVLYVAVVLWFGLPVTYLLGTFVFLYGGALGVLQAQKGFCAAYGMSGRYGFDDGSGSVEDTAALASDRKRSLLIIAQASAAALLGTSLLYGAVLSL</sequence>
<keyword evidence="1" id="KW-0812">Transmembrane</keyword>
<dbReference type="GeneID" id="39847616"/>
<dbReference type="AlphaFoldDB" id="A0A4D6HBW7"/>